<evidence type="ECO:0000256" key="2">
    <source>
        <dbReference type="SAM" id="Phobius"/>
    </source>
</evidence>
<gene>
    <name evidence="3" type="ORF">G3I39_24995</name>
</gene>
<feature type="transmembrane region" description="Helical" evidence="2">
    <location>
        <begin position="331"/>
        <end position="349"/>
    </location>
</feature>
<dbReference type="AlphaFoldDB" id="A0A6N9VC17"/>
<evidence type="ECO:0000256" key="1">
    <source>
        <dbReference type="SAM" id="MobiDB-lite"/>
    </source>
</evidence>
<feature type="region of interest" description="Disordered" evidence="1">
    <location>
        <begin position="94"/>
        <end position="264"/>
    </location>
</feature>
<feature type="compositionally biased region" description="Polar residues" evidence="1">
    <location>
        <begin position="251"/>
        <end position="262"/>
    </location>
</feature>
<feature type="compositionally biased region" description="Basic and acidic residues" evidence="1">
    <location>
        <begin position="202"/>
        <end position="250"/>
    </location>
</feature>
<reference evidence="3 4" key="1">
    <citation type="submission" date="2020-01" db="EMBL/GenBank/DDBJ databases">
        <title>Insect and environment-associated Actinomycetes.</title>
        <authorList>
            <person name="Currrie C."/>
            <person name="Chevrette M."/>
            <person name="Carlson C."/>
            <person name="Stubbendieck R."/>
            <person name="Wendt-Pienkowski E."/>
        </authorList>
    </citation>
    <scope>NUCLEOTIDE SEQUENCE [LARGE SCALE GENOMIC DNA]</scope>
    <source>
        <strain evidence="3 4">SID14438</strain>
    </source>
</reference>
<keyword evidence="2" id="KW-1133">Transmembrane helix</keyword>
<feature type="compositionally biased region" description="Low complexity" evidence="1">
    <location>
        <begin position="185"/>
        <end position="194"/>
    </location>
</feature>
<feature type="compositionally biased region" description="Low complexity" evidence="1">
    <location>
        <begin position="11"/>
        <end position="21"/>
    </location>
</feature>
<keyword evidence="2" id="KW-0812">Transmembrane</keyword>
<feature type="compositionally biased region" description="Polar residues" evidence="1">
    <location>
        <begin position="1"/>
        <end position="10"/>
    </location>
</feature>
<feature type="compositionally biased region" description="Basic residues" evidence="1">
    <location>
        <begin position="99"/>
        <end position="108"/>
    </location>
</feature>
<name>A0A6N9VC17_STRMI</name>
<evidence type="ECO:0000313" key="4">
    <source>
        <dbReference type="Proteomes" id="UP000471648"/>
    </source>
</evidence>
<feature type="region of interest" description="Disordered" evidence="1">
    <location>
        <begin position="392"/>
        <end position="423"/>
    </location>
</feature>
<dbReference type="EMBL" id="JAAGME010001046">
    <property type="protein sequence ID" value="NEB70286.1"/>
    <property type="molecule type" value="Genomic_DNA"/>
</dbReference>
<proteinExistence type="predicted"/>
<accession>A0A6N9VC17</accession>
<comment type="caution">
    <text evidence="3">The sequence shown here is derived from an EMBL/GenBank/DDBJ whole genome shotgun (WGS) entry which is preliminary data.</text>
</comment>
<sequence>MSIDTSLSFQSTDSTDPSSTDGVAQTLDAPQSAATPTPAPAVHHTDGGLPALPLLLITSNTTAAGLSAAAVVGGPLAAAGLAAVGIVTAAALSAGARKGAQRNARRTPLKTPKNSRSNGAGATSASRNRTAGGSGTKTPARTGPGGKGGAHRKPGAAPMKSSSTGLKAPAGKGGRGPKRAPNPPAASAKSSAPKTPEGRVGQIKELRTAKKTEGKTRKQKREQATRDRRALKDGRRGEKAALKKLNDNTKKTPSGKHSTAGTRATLKRAVSDQAAKAHGALTTKSTAVRGKVRDHKDAQVLTRGERIKQARRNAAARATLARKVIASKARYAAKAAGVALLAAPVGLLGCLTTPLGRKLGWSWLMYPGRRLYRRLTVNAKHNHLARVADAKNTHAHTTDPDSLDQPIAASVPRGPRRRTTPQGVPAMSDALKFLFEESAADMEAAASAYEPGGMIHVYQTIQGMPAGIQSWANTFKILAEKSDESFPLDSSVGEALGDVFALLQKAASAAEEVQETFEKKHAHDLERLLDPRISLEAEKTWDAAANEDFL</sequence>
<protein>
    <submittedName>
        <fullName evidence="3">Uncharacterized protein</fullName>
    </submittedName>
</protein>
<feature type="compositionally biased region" description="Polar residues" evidence="1">
    <location>
        <begin position="112"/>
        <end position="139"/>
    </location>
</feature>
<dbReference type="RefSeq" id="WP_164358174.1">
    <property type="nucleotide sequence ID" value="NZ_JAAGME010001046.1"/>
</dbReference>
<keyword evidence="2" id="KW-0472">Membrane</keyword>
<evidence type="ECO:0000313" key="3">
    <source>
        <dbReference type="EMBL" id="NEB70286.1"/>
    </source>
</evidence>
<feature type="transmembrane region" description="Helical" evidence="2">
    <location>
        <begin position="76"/>
        <end position="96"/>
    </location>
</feature>
<organism evidence="3 4">
    <name type="scientific">Streptomyces microflavus</name>
    <name type="common">Streptomyces lipmanii</name>
    <dbReference type="NCBI Taxonomy" id="1919"/>
    <lineage>
        <taxon>Bacteria</taxon>
        <taxon>Bacillati</taxon>
        <taxon>Actinomycetota</taxon>
        <taxon>Actinomycetes</taxon>
        <taxon>Kitasatosporales</taxon>
        <taxon>Streptomycetaceae</taxon>
        <taxon>Streptomyces</taxon>
    </lineage>
</organism>
<feature type="region of interest" description="Disordered" evidence="1">
    <location>
        <begin position="1"/>
        <end position="45"/>
    </location>
</feature>
<dbReference type="Proteomes" id="UP000471648">
    <property type="component" value="Unassembled WGS sequence"/>
</dbReference>